<dbReference type="AlphaFoldDB" id="A0A0L1KD97"/>
<evidence type="ECO:0000313" key="1">
    <source>
        <dbReference type="EMBL" id="KNH01901.1"/>
    </source>
</evidence>
<dbReference type="EMBL" id="JYNE01000025">
    <property type="protein sequence ID" value="KNH01901.1"/>
    <property type="molecule type" value="Genomic_DNA"/>
</dbReference>
<evidence type="ECO:0000313" key="2">
    <source>
        <dbReference type="Proteomes" id="UP000037446"/>
    </source>
</evidence>
<organism evidence="1 2">
    <name type="scientific">Qipengyuania citrea LAMA 915</name>
    <dbReference type="NCBI Taxonomy" id="1306953"/>
    <lineage>
        <taxon>Bacteria</taxon>
        <taxon>Pseudomonadati</taxon>
        <taxon>Pseudomonadota</taxon>
        <taxon>Alphaproteobacteria</taxon>
        <taxon>Sphingomonadales</taxon>
        <taxon>Erythrobacteraceae</taxon>
        <taxon>Qipengyuania</taxon>
    </lineage>
</organism>
<protein>
    <submittedName>
        <fullName evidence="1">Uncharacterized protein</fullName>
    </submittedName>
</protein>
<proteinExistence type="predicted"/>
<dbReference type="STRING" id="1306953.J121_100"/>
<gene>
    <name evidence="1" type="ORF">J121_100</name>
</gene>
<sequence length="300" mass="31624">MRKTKTALVIGSVATAAGLVVIYVCADRGIGSLSASLKEGGPNRVELLPDEETGNYADTLIALADDADADVIIIDLGANEMLNSKSRRTVRAALRQMSALGHDTFAVLSLIPGKVGLEDDATNFARQISKEADVILALHSRDEGGDLSKFDELMGDYATITVSTDQLGILGMITAAGVTPFDWCAAPVKGFELAAAWTAHNLMQLAQQSAMIELARGDLAVPVLSSLAQDRPVSFYTGRNNKWQVTNECLTADAREIVTQRALMSLAPAADDASVVIAARAFIAAASEARAAHKAARLAV</sequence>
<comment type="caution">
    <text evidence="1">The sequence shown here is derived from an EMBL/GenBank/DDBJ whole genome shotgun (WGS) entry which is preliminary data.</text>
</comment>
<accession>A0A0L1KD97</accession>
<dbReference type="Proteomes" id="UP000037446">
    <property type="component" value="Unassembled WGS sequence"/>
</dbReference>
<reference evidence="1" key="1">
    <citation type="submission" date="2015-02" db="EMBL/GenBank/DDBJ databases">
        <authorList>
            <person name="Chooi Y.-H."/>
        </authorList>
    </citation>
    <scope>NUCLEOTIDE SEQUENCE [LARGE SCALE GENOMIC DNA]</scope>
    <source>
        <strain evidence="1">LAMA 915</strain>
    </source>
</reference>
<name>A0A0L1KD97_9SPHN</name>
<dbReference type="PATRIC" id="fig|1306953.7.peg.103"/>